<sequence length="33" mass="3800">MAKFNMESAYPMRIQMTVDGGKLQDTSPEEHEK</sequence>
<proteinExistence type="predicted"/>
<feature type="non-terminal residue" evidence="2">
    <location>
        <position position="33"/>
    </location>
</feature>
<evidence type="ECO:0000313" key="2">
    <source>
        <dbReference type="EMBL" id="KAE8984089.1"/>
    </source>
</evidence>
<accession>A0A6A3IM97</accession>
<organism evidence="2 3">
    <name type="scientific">Phytophthora rubi</name>
    <dbReference type="NCBI Taxonomy" id="129364"/>
    <lineage>
        <taxon>Eukaryota</taxon>
        <taxon>Sar</taxon>
        <taxon>Stramenopiles</taxon>
        <taxon>Oomycota</taxon>
        <taxon>Peronosporomycetes</taxon>
        <taxon>Peronosporales</taxon>
        <taxon>Peronosporaceae</taxon>
        <taxon>Phytophthora</taxon>
    </lineage>
</organism>
<dbReference type="AlphaFoldDB" id="A0A6A3IM97"/>
<evidence type="ECO:0000313" key="3">
    <source>
        <dbReference type="Proteomes" id="UP000429607"/>
    </source>
</evidence>
<reference evidence="2 3" key="1">
    <citation type="submission" date="2018-09" db="EMBL/GenBank/DDBJ databases">
        <title>Genomic investigation of the strawberry pathogen Phytophthora fragariae indicates pathogenicity is determined by transcriptional variation in three key races.</title>
        <authorList>
            <person name="Adams T.M."/>
            <person name="Armitage A.D."/>
            <person name="Sobczyk M.K."/>
            <person name="Bates H.J."/>
            <person name="Dunwell J.M."/>
            <person name="Nellist C.F."/>
            <person name="Harrison R.J."/>
        </authorList>
    </citation>
    <scope>NUCLEOTIDE SEQUENCE [LARGE SCALE GENOMIC DNA]</scope>
    <source>
        <strain evidence="2 3">SCRP249</strain>
    </source>
</reference>
<protein>
    <submittedName>
        <fullName evidence="2">Uncharacterized protein</fullName>
    </submittedName>
</protein>
<comment type="caution">
    <text evidence="2">The sequence shown here is derived from an EMBL/GenBank/DDBJ whole genome shotgun (WGS) entry which is preliminary data.</text>
</comment>
<gene>
    <name evidence="2" type="ORF">PR001_g23268</name>
</gene>
<name>A0A6A3IM97_9STRA</name>
<dbReference type="EMBL" id="QXFV01002728">
    <property type="protein sequence ID" value="KAE8984089.1"/>
    <property type="molecule type" value="Genomic_DNA"/>
</dbReference>
<dbReference type="Proteomes" id="UP000429607">
    <property type="component" value="Unassembled WGS sequence"/>
</dbReference>
<feature type="region of interest" description="Disordered" evidence="1">
    <location>
        <begin position="13"/>
        <end position="33"/>
    </location>
</feature>
<evidence type="ECO:0000256" key="1">
    <source>
        <dbReference type="SAM" id="MobiDB-lite"/>
    </source>
</evidence>